<dbReference type="Gene3D" id="3.30.40.10">
    <property type="entry name" value="Zinc/RING finger domain, C3HC4 (zinc finger)"/>
    <property type="match status" value="1"/>
</dbReference>
<dbReference type="GO" id="GO:0008270">
    <property type="term" value="F:zinc ion binding"/>
    <property type="evidence" value="ECO:0007669"/>
    <property type="project" value="UniProtKB-KW"/>
</dbReference>
<dbReference type="SUPFAM" id="SSF57903">
    <property type="entry name" value="FYVE/PHD zinc finger"/>
    <property type="match status" value="1"/>
</dbReference>
<proteinExistence type="predicted"/>
<evidence type="ECO:0000313" key="6">
    <source>
        <dbReference type="EMBL" id="TDH73505.1"/>
    </source>
</evidence>
<dbReference type="Proteomes" id="UP000294530">
    <property type="component" value="Unassembled WGS sequence"/>
</dbReference>
<reference evidence="6 7" key="1">
    <citation type="journal article" date="2021" name="Genome Biol.">
        <title>AFLAP: assembly-free linkage analysis pipeline using k-mers from genome sequencing data.</title>
        <authorList>
            <person name="Fletcher K."/>
            <person name="Zhang L."/>
            <person name="Gil J."/>
            <person name="Han R."/>
            <person name="Cavanaugh K."/>
            <person name="Michelmore R."/>
        </authorList>
    </citation>
    <scope>NUCLEOTIDE SEQUENCE [LARGE SCALE GENOMIC DNA]</scope>
    <source>
        <strain evidence="6 7">SF5</strain>
    </source>
</reference>
<dbReference type="GeneID" id="94347478"/>
<dbReference type="AlphaFoldDB" id="A0A976IKK2"/>
<keyword evidence="2 4" id="KW-0863">Zinc-finger</keyword>
<dbReference type="EMBL" id="SHOA02000001">
    <property type="protein sequence ID" value="TDH73505.1"/>
    <property type="molecule type" value="Genomic_DNA"/>
</dbReference>
<dbReference type="SMART" id="SM00064">
    <property type="entry name" value="FYVE"/>
    <property type="match status" value="1"/>
</dbReference>
<dbReference type="KEGG" id="blac:94347478"/>
<dbReference type="PANTHER" id="PTHR43102">
    <property type="entry name" value="SLR1143 PROTEIN"/>
    <property type="match status" value="1"/>
</dbReference>
<dbReference type="InterPro" id="IPR011011">
    <property type="entry name" value="Znf_FYVE_PHD"/>
</dbReference>
<protein>
    <recommendedName>
        <fullName evidence="5">FYVE-type domain-containing protein</fullName>
    </recommendedName>
</protein>
<dbReference type="InterPro" id="IPR000306">
    <property type="entry name" value="Znf_FYVE"/>
</dbReference>
<keyword evidence="7" id="KW-1185">Reference proteome</keyword>
<evidence type="ECO:0000259" key="5">
    <source>
        <dbReference type="PROSITE" id="PS50178"/>
    </source>
</evidence>
<evidence type="ECO:0000256" key="3">
    <source>
        <dbReference type="ARBA" id="ARBA00022833"/>
    </source>
</evidence>
<dbReference type="PROSITE" id="PS50178">
    <property type="entry name" value="ZF_FYVE"/>
    <property type="match status" value="1"/>
</dbReference>
<dbReference type="RefSeq" id="XP_067823003.1">
    <property type="nucleotide sequence ID" value="XM_067961807.1"/>
</dbReference>
<dbReference type="PANTHER" id="PTHR43102:SF2">
    <property type="entry name" value="GAF DOMAIN-CONTAINING PROTEIN"/>
    <property type="match status" value="1"/>
</dbReference>
<dbReference type="OrthoDB" id="957735at2759"/>
<accession>A0A976IKK2</accession>
<gene>
    <name evidence="6" type="ORF">CCR75_003714</name>
</gene>
<name>A0A976IKK2_BRELC</name>
<evidence type="ECO:0000256" key="4">
    <source>
        <dbReference type="PROSITE-ProRule" id="PRU00091"/>
    </source>
</evidence>
<evidence type="ECO:0000256" key="2">
    <source>
        <dbReference type="ARBA" id="ARBA00022771"/>
    </source>
</evidence>
<evidence type="ECO:0000256" key="1">
    <source>
        <dbReference type="ARBA" id="ARBA00022723"/>
    </source>
</evidence>
<organism evidence="6 7">
    <name type="scientific">Bremia lactucae</name>
    <name type="common">Lettuce downy mildew</name>
    <dbReference type="NCBI Taxonomy" id="4779"/>
    <lineage>
        <taxon>Eukaryota</taxon>
        <taxon>Sar</taxon>
        <taxon>Stramenopiles</taxon>
        <taxon>Oomycota</taxon>
        <taxon>Peronosporomycetes</taxon>
        <taxon>Peronosporales</taxon>
        <taxon>Peronosporaceae</taxon>
        <taxon>Bremia</taxon>
    </lineage>
</organism>
<sequence length="583" mass="67370">MSSPVLVSHDYVQTHTMHQRATRQIIDVLSVCLNSTRPKNQWACVRRDKHQELYAKRSRHESTSQSSVYYLAINEASCTFEEVWNLLHFDSSSQFRQMMKLVHGRDFKDGQLLSRNSNEFSKNQSDFKTEHASVSFVYQAHGTSISMFCKPQHLTFFQTLQMIYPEKTPIEYESHKSLSTSSSVAGMKPSRLSKGVHKRTIALSWLPFSRSYETMLEHAPEMNLQYTLIIEEISMNRLRLSCVTSSYHDRNDGPSVISSRMARAITRRLALQSVGQLQVAIMAIRLQTYRQLAPSEWIKNQTRVCCVLCWQRFHALFRRRHHCRLCGEVICGSCSDLQTINTIHVKTKEMTKIRMCHYCRNQAIKSSLKKKVKILETPQSQDFSRKAQMDARVAPFKQILPTSLAFRVPQDTRLPFEKSLISSVDSPSFMKPKLAGTSKLLSIRSMTRSSKNVWHSVPFTMAKSTRFDWLSFQDMPRTEETVFRSFLHPIATSQATFVLPLADTTNWSSTNASLLSSDCFFVDSDEQEMDHFDDRRTSLMSSNMGLLDHDMREWDDLGIPERMNDFEQERFNLLHVIVSRAST</sequence>
<dbReference type="InterPro" id="IPR017455">
    <property type="entry name" value="Znf_FYVE-rel"/>
</dbReference>
<keyword evidence="3" id="KW-0862">Zinc</keyword>
<dbReference type="InterPro" id="IPR013083">
    <property type="entry name" value="Znf_RING/FYVE/PHD"/>
</dbReference>
<comment type="caution">
    <text evidence="6">The sequence shown here is derived from an EMBL/GenBank/DDBJ whole genome shotgun (WGS) entry which is preliminary data.</text>
</comment>
<keyword evidence="1" id="KW-0479">Metal-binding</keyword>
<feature type="domain" description="FYVE-type" evidence="5">
    <location>
        <begin position="300"/>
        <end position="364"/>
    </location>
</feature>
<evidence type="ECO:0000313" key="7">
    <source>
        <dbReference type="Proteomes" id="UP000294530"/>
    </source>
</evidence>
<dbReference type="Pfam" id="PF01363">
    <property type="entry name" value="FYVE"/>
    <property type="match status" value="1"/>
</dbReference>